<evidence type="ECO:0000313" key="2">
    <source>
        <dbReference type="Proteomes" id="UP000677413"/>
    </source>
</evidence>
<gene>
    <name evidence="1" type="ORF">J8N05_15200</name>
</gene>
<dbReference type="EMBL" id="JAGPYQ010000001">
    <property type="protein sequence ID" value="MBQ0849547.1"/>
    <property type="molecule type" value="Genomic_DNA"/>
</dbReference>
<name>A0A940XXJ1_9ACTN</name>
<reference evidence="1 2" key="1">
    <citation type="submission" date="2021-04" db="EMBL/GenBank/DDBJ databases">
        <authorList>
            <person name="Tang X."/>
            <person name="Zhou X."/>
            <person name="Chen X."/>
            <person name="Cernava T."/>
            <person name="Zhang C."/>
        </authorList>
    </citation>
    <scope>NUCLEOTIDE SEQUENCE [LARGE SCALE GENOMIC DNA]</scope>
    <source>
        <strain evidence="1 2">BH-SS-21</strain>
    </source>
</reference>
<accession>A0A940XXJ1</accession>
<protein>
    <submittedName>
        <fullName evidence="1">Uncharacterized protein</fullName>
    </submittedName>
</protein>
<proteinExistence type="predicted"/>
<dbReference type="AlphaFoldDB" id="A0A940XXJ1"/>
<evidence type="ECO:0000313" key="1">
    <source>
        <dbReference type="EMBL" id="MBQ0849547.1"/>
    </source>
</evidence>
<comment type="caution">
    <text evidence="1">The sequence shown here is derived from an EMBL/GenBank/DDBJ whole genome shotgun (WGS) entry which is preliminary data.</text>
</comment>
<keyword evidence="2" id="KW-1185">Reference proteome</keyword>
<organism evidence="1 2">
    <name type="scientific">Streptomyces liliiviolaceus</name>
    <dbReference type="NCBI Taxonomy" id="2823109"/>
    <lineage>
        <taxon>Bacteria</taxon>
        <taxon>Bacillati</taxon>
        <taxon>Actinomycetota</taxon>
        <taxon>Actinomycetes</taxon>
        <taxon>Kitasatosporales</taxon>
        <taxon>Streptomycetaceae</taxon>
        <taxon>Streptomyces</taxon>
    </lineage>
</organism>
<dbReference type="Proteomes" id="UP000677413">
    <property type="component" value="Unassembled WGS sequence"/>
</dbReference>
<sequence>MTPALLAITLILGVTLCYIAVCAGSPFGNCRKCRGMGHALKTDRKGRPKRGKDCRRCHATGKRIRVGRWLYNRWARIYRAGTDTPRPEGSR</sequence>
<dbReference type="RefSeq" id="WP_210883241.1">
    <property type="nucleotide sequence ID" value="NZ_JAGPYQ010000001.1"/>
</dbReference>